<evidence type="ECO:0000256" key="3">
    <source>
        <dbReference type="RuleBase" id="RU362132"/>
    </source>
</evidence>
<sequence length="601" mass="66224">MSNGHDVQAVSRAAVATGRPRSEYGSDVIVDLMKAYEIEYAALNPGATFRGLHDSIVNYGGNTMPQIILCNHEEIAVAVAQGYGKATGRPMAAIVHNIVGLLHAAMAIYTAWLDRAPVLVMGGTGPMAVETRRPWIDWIHTALVQGNAIRDYVKWDDQPASLQGIVESFIRGYRIATTEPQGPIYLCWDAALQEQRLESPVAIPDVKRYAPPSLAQADPSALETAARWLIEAENPVILADYVGRNPAAVPSLVRLAENLAIPVVDLGSRLNFPNTHPLDLTGAEADLLPNADVVLALDVFDIEKAISTVDRTARIPRSQLKSGTRLIHISFNDFMVRSWAQEQGRLQPIDLPIAADTSLAIPALADLCGKAVERDGAFRTRADRRRKALEQTHRALRDKWRAAAERAGNERPISLARLATDLWDVIKDEDWVLVNRNLRGWTRRLWDWTTTTPYVGAHMGGGVGYGIGHSVGAALALGKTRLCVDIQPDGDLLYTPSALWTAAHHRIPLLIVMHNNRSYFNDEEHQILMAKARGRPVENAHIGQRMDNPAVDFAAMAKSFGIEAWGPIEEPGEIRPALERAARYVLKERKAALVDVFTQFR</sequence>
<proteinExistence type="inferred from homology"/>
<evidence type="ECO:0000259" key="5">
    <source>
        <dbReference type="Pfam" id="PF02775"/>
    </source>
</evidence>
<dbReference type="AlphaFoldDB" id="A0A537IJC2"/>
<dbReference type="SUPFAM" id="SSF52467">
    <property type="entry name" value="DHS-like NAD/FAD-binding domain"/>
    <property type="match status" value="1"/>
</dbReference>
<dbReference type="EMBL" id="VBAP01000115">
    <property type="protein sequence ID" value="TMI71344.1"/>
    <property type="molecule type" value="Genomic_DNA"/>
</dbReference>
<keyword evidence="2 3" id="KW-0786">Thiamine pyrophosphate</keyword>
<dbReference type="Pfam" id="PF02775">
    <property type="entry name" value="TPP_enzyme_C"/>
    <property type="match status" value="1"/>
</dbReference>
<evidence type="ECO:0000313" key="8">
    <source>
        <dbReference type="Proteomes" id="UP000318834"/>
    </source>
</evidence>
<name>A0A537IJC2_9BACT</name>
<dbReference type="GO" id="GO:0050660">
    <property type="term" value="F:flavin adenine dinucleotide binding"/>
    <property type="evidence" value="ECO:0007669"/>
    <property type="project" value="TreeGrafter"/>
</dbReference>
<accession>A0A537IJC2</accession>
<dbReference type="PANTHER" id="PTHR18968:SF13">
    <property type="entry name" value="ACETOLACTATE SYNTHASE CATALYTIC SUBUNIT, MITOCHONDRIAL"/>
    <property type="match status" value="1"/>
</dbReference>
<dbReference type="GO" id="GO:0009097">
    <property type="term" value="P:isoleucine biosynthetic process"/>
    <property type="evidence" value="ECO:0007669"/>
    <property type="project" value="TreeGrafter"/>
</dbReference>
<dbReference type="GO" id="GO:0005948">
    <property type="term" value="C:acetolactate synthase complex"/>
    <property type="evidence" value="ECO:0007669"/>
    <property type="project" value="TreeGrafter"/>
</dbReference>
<comment type="caution">
    <text evidence="7">The sequence shown here is derived from an EMBL/GenBank/DDBJ whole genome shotgun (WGS) entry which is preliminary data.</text>
</comment>
<dbReference type="InterPro" id="IPR029035">
    <property type="entry name" value="DHS-like_NAD/FAD-binding_dom"/>
</dbReference>
<evidence type="ECO:0000259" key="4">
    <source>
        <dbReference type="Pfam" id="PF00205"/>
    </source>
</evidence>
<dbReference type="InterPro" id="IPR029061">
    <property type="entry name" value="THDP-binding"/>
</dbReference>
<dbReference type="Gene3D" id="3.40.50.1220">
    <property type="entry name" value="TPP-binding domain"/>
    <property type="match status" value="1"/>
</dbReference>
<dbReference type="InterPro" id="IPR012001">
    <property type="entry name" value="Thiamin_PyroP_enz_TPP-bd_dom"/>
</dbReference>
<dbReference type="InterPro" id="IPR045229">
    <property type="entry name" value="TPP_enz"/>
</dbReference>
<reference evidence="7 8" key="1">
    <citation type="journal article" date="2019" name="Nat. Microbiol.">
        <title>Mediterranean grassland soil C-N compound turnover is dependent on rainfall and depth, and is mediated by genomically divergent microorganisms.</title>
        <authorList>
            <person name="Diamond S."/>
            <person name="Andeer P.F."/>
            <person name="Li Z."/>
            <person name="Crits-Christoph A."/>
            <person name="Burstein D."/>
            <person name="Anantharaman K."/>
            <person name="Lane K.R."/>
            <person name="Thomas B.C."/>
            <person name="Pan C."/>
            <person name="Northen T.R."/>
            <person name="Banfield J.F."/>
        </authorList>
    </citation>
    <scope>NUCLEOTIDE SEQUENCE [LARGE SCALE GENOMIC DNA]</scope>
    <source>
        <strain evidence="7">NP_8</strain>
    </source>
</reference>
<evidence type="ECO:0000259" key="6">
    <source>
        <dbReference type="Pfam" id="PF02776"/>
    </source>
</evidence>
<feature type="domain" description="Thiamine pyrophosphate enzyme TPP-binding" evidence="5">
    <location>
        <begin position="439"/>
        <end position="596"/>
    </location>
</feature>
<dbReference type="Gene3D" id="3.40.50.970">
    <property type="match status" value="2"/>
</dbReference>
<feature type="domain" description="Thiamine pyrophosphate enzyme central" evidence="4">
    <location>
        <begin position="222"/>
        <end position="333"/>
    </location>
</feature>
<organism evidence="7 8">
    <name type="scientific">Candidatus Segetimicrobium genomatis</name>
    <dbReference type="NCBI Taxonomy" id="2569760"/>
    <lineage>
        <taxon>Bacteria</taxon>
        <taxon>Bacillati</taxon>
        <taxon>Candidatus Sysuimicrobiota</taxon>
        <taxon>Candidatus Sysuimicrobiia</taxon>
        <taxon>Candidatus Sysuimicrobiales</taxon>
        <taxon>Candidatus Segetimicrobiaceae</taxon>
        <taxon>Candidatus Segetimicrobium</taxon>
    </lineage>
</organism>
<evidence type="ECO:0000256" key="1">
    <source>
        <dbReference type="ARBA" id="ARBA00007812"/>
    </source>
</evidence>
<protein>
    <submittedName>
        <fullName evidence="7">Thiamine pyrophosphate-binding protein</fullName>
    </submittedName>
</protein>
<comment type="similarity">
    <text evidence="1 3">Belongs to the TPP enzyme family.</text>
</comment>
<gene>
    <name evidence="7" type="ORF">E6H05_12670</name>
</gene>
<dbReference type="PANTHER" id="PTHR18968">
    <property type="entry name" value="THIAMINE PYROPHOSPHATE ENZYMES"/>
    <property type="match status" value="1"/>
</dbReference>
<dbReference type="Pfam" id="PF00205">
    <property type="entry name" value="TPP_enzyme_M"/>
    <property type="match status" value="1"/>
</dbReference>
<dbReference type="SUPFAM" id="SSF52518">
    <property type="entry name" value="Thiamin diphosphate-binding fold (THDP-binding)"/>
    <property type="match status" value="2"/>
</dbReference>
<dbReference type="InterPro" id="IPR011766">
    <property type="entry name" value="TPP_enzyme_TPP-bd"/>
</dbReference>
<dbReference type="Pfam" id="PF02776">
    <property type="entry name" value="TPP_enzyme_N"/>
    <property type="match status" value="1"/>
</dbReference>
<dbReference type="GO" id="GO:0000287">
    <property type="term" value="F:magnesium ion binding"/>
    <property type="evidence" value="ECO:0007669"/>
    <property type="project" value="InterPro"/>
</dbReference>
<feature type="domain" description="Thiamine pyrophosphate enzyme N-terminal TPP-binding" evidence="6">
    <location>
        <begin position="25"/>
        <end position="127"/>
    </location>
</feature>
<evidence type="ECO:0000256" key="2">
    <source>
        <dbReference type="ARBA" id="ARBA00023052"/>
    </source>
</evidence>
<dbReference type="InterPro" id="IPR012000">
    <property type="entry name" value="Thiamin_PyroP_enz_cen_dom"/>
</dbReference>
<dbReference type="GO" id="GO:0030976">
    <property type="term" value="F:thiamine pyrophosphate binding"/>
    <property type="evidence" value="ECO:0007669"/>
    <property type="project" value="InterPro"/>
</dbReference>
<evidence type="ECO:0000313" key="7">
    <source>
        <dbReference type="EMBL" id="TMI71344.1"/>
    </source>
</evidence>
<dbReference type="Proteomes" id="UP000318834">
    <property type="component" value="Unassembled WGS sequence"/>
</dbReference>
<dbReference type="GO" id="GO:0009099">
    <property type="term" value="P:L-valine biosynthetic process"/>
    <property type="evidence" value="ECO:0007669"/>
    <property type="project" value="TreeGrafter"/>
</dbReference>
<dbReference type="CDD" id="cd07035">
    <property type="entry name" value="TPP_PYR_POX_like"/>
    <property type="match status" value="1"/>
</dbReference>
<dbReference type="GO" id="GO:0003984">
    <property type="term" value="F:acetolactate synthase activity"/>
    <property type="evidence" value="ECO:0007669"/>
    <property type="project" value="TreeGrafter"/>
</dbReference>